<comment type="caution">
    <text evidence="1">The sequence shown here is derived from an EMBL/GenBank/DDBJ whole genome shotgun (WGS) entry which is preliminary data.</text>
</comment>
<protein>
    <submittedName>
        <fullName evidence="1">Uncharacterized protein</fullName>
    </submittedName>
</protein>
<evidence type="ECO:0000313" key="2">
    <source>
        <dbReference type="Proteomes" id="UP000029227"/>
    </source>
</evidence>
<name>A0A090QWD6_9GAMM</name>
<dbReference type="Proteomes" id="UP000029227">
    <property type="component" value="Unassembled WGS sequence"/>
</dbReference>
<evidence type="ECO:0000313" key="1">
    <source>
        <dbReference type="EMBL" id="GAL06568.1"/>
    </source>
</evidence>
<dbReference type="AlphaFoldDB" id="A0A090QWD6"/>
<sequence length="40" mass="4501">MDIARLAQAAPGTSVQFIQGDLAVLSEEWRQFSRFFGLPF</sequence>
<organism evidence="1 2">
    <name type="scientific">Photobacterium aphoticum</name>
    <dbReference type="NCBI Taxonomy" id="754436"/>
    <lineage>
        <taxon>Bacteria</taxon>
        <taxon>Pseudomonadati</taxon>
        <taxon>Pseudomonadota</taxon>
        <taxon>Gammaproteobacteria</taxon>
        <taxon>Vibrionales</taxon>
        <taxon>Vibrionaceae</taxon>
        <taxon>Photobacterium</taxon>
    </lineage>
</organism>
<gene>
    <name evidence="1" type="ORF">JCM19237_2665</name>
</gene>
<dbReference type="EMBL" id="BBMN01000012">
    <property type="protein sequence ID" value="GAL06568.1"/>
    <property type="molecule type" value="Genomic_DNA"/>
</dbReference>
<accession>A0A090QWD6</accession>
<proteinExistence type="predicted"/>
<dbReference type="STRING" id="754436.JCM19237_2665"/>
<reference evidence="1 2" key="1">
    <citation type="journal article" date="2014" name="Genome Announc.">
        <title>Draft Genome Sequences of Two Vibrionaceae Species, Vibrio ponticus C121 and Photobacterium aphoticum C119, Isolated as Coral Reef Microbiota.</title>
        <authorList>
            <person name="Al-saari N."/>
            <person name="Meirelles P.M."/>
            <person name="Mino S."/>
            <person name="Suda W."/>
            <person name="Oshima K."/>
            <person name="Hattori M."/>
            <person name="Ohkuma M."/>
            <person name="Thompson F.L."/>
            <person name="Gomez-Gil B."/>
            <person name="Sawabe T."/>
            <person name="Sawabe T."/>
        </authorList>
    </citation>
    <scope>NUCLEOTIDE SEQUENCE [LARGE SCALE GENOMIC DNA]</scope>
    <source>
        <strain evidence="1 2">JCM 19237</strain>
    </source>
</reference>